<evidence type="ECO:0000313" key="1">
    <source>
        <dbReference type="EMBL" id="OQS04416.1"/>
    </source>
</evidence>
<name>A0A1W0A2A9_9STRA</name>
<dbReference type="STRING" id="74557.A0A1W0A2A9"/>
<comment type="caution">
    <text evidence="1">The sequence shown here is derived from an EMBL/GenBank/DDBJ whole genome shotgun (WGS) entry which is preliminary data.</text>
</comment>
<accession>A0A1W0A2A9</accession>
<evidence type="ECO:0000313" key="2">
    <source>
        <dbReference type="Proteomes" id="UP000243217"/>
    </source>
</evidence>
<dbReference type="EMBL" id="JNBS01000618">
    <property type="protein sequence ID" value="OQS04416.1"/>
    <property type="molecule type" value="Genomic_DNA"/>
</dbReference>
<proteinExistence type="predicted"/>
<protein>
    <submittedName>
        <fullName evidence="1">Uncharacterized protein</fullName>
    </submittedName>
</protein>
<sequence length="265" mass="29435">MAASSVSRPKTVREIRKIMKELNLDDVALHFNRDDDDIDPYNVCDGVSIDAFNAYIGDGEGLRIGLRFLSLNSDGHIIIIELPTPEHEGTAAHFSVEFVFATDRAVSNRGSMTAIRPGHRKKEADAAFGPKRSTHGLPPPQGREFRYWATLVVDVGRTQTWRLLEEAAQWWCDYAGVQYILLLKVSAEATQIRYGLYSIVTQGVLPAPEQSGIFRQSTPPARPVNVTFDMRRILAIAPNQLLPNGVNPQAVVNLRLVMDNVIDGL</sequence>
<dbReference type="OrthoDB" id="75839at2759"/>
<gene>
    <name evidence="1" type="ORF">THRCLA_03343</name>
</gene>
<dbReference type="AlphaFoldDB" id="A0A1W0A2A9"/>
<keyword evidence="2" id="KW-1185">Reference proteome</keyword>
<dbReference type="Proteomes" id="UP000243217">
    <property type="component" value="Unassembled WGS sequence"/>
</dbReference>
<organism evidence="1 2">
    <name type="scientific">Thraustotheca clavata</name>
    <dbReference type="NCBI Taxonomy" id="74557"/>
    <lineage>
        <taxon>Eukaryota</taxon>
        <taxon>Sar</taxon>
        <taxon>Stramenopiles</taxon>
        <taxon>Oomycota</taxon>
        <taxon>Saprolegniomycetes</taxon>
        <taxon>Saprolegniales</taxon>
        <taxon>Achlyaceae</taxon>
        <taxon>Thraustotheca</taxon>
    </lineage>
</organism>
<reference evidence="1 2" key="1">
    <citation type="journal article" date="2014" name="Genome Biol. Evol.">
        <title>The secreted proteins of Achlya hypogyna and Thraustotheca clavata identify the ancestral oomycete secretome and reveal gene acquisitions by horizontal gene transfer.</title>
        <authorList>
            <person name="Misner I."/>
            <person name="Blouin N."/>
            <person name="Leonard G."/>
            <person name="Richards T.A."/>
            <person name="Lane C.E."/>
        </authorList>
    </citation>
    <scope>NUCLEOTIDE SEQUENCE [LARGE SCALE GENOMIC DNA]</scope>
    <source>
        <strain evidence="1 2">ATCC 34112</strain>
    </source>
</reference>